<feature type="transmembrane region" description="Helical" evidence="8">
    <location>
        <begin position="412"/>
        <end position="429"/>
    </location>
</feature>
<protein>
    <recommendedName>
        <fullName evidence="7">Heme O synthase</fullName>
    </recommendedName>
</protein>
<evidence type="ECO:0000256" key="7">
    <source>
        <dbReference type="ARBA" id="ARBA00030253"/>
    </source>
</evidence>
<evidence type="ECO:0000256" key="4">
    <source>
        <dbReference type="ARBA" id="ARBA00022989"/>
    </source>
</evidence>
<dbReference type="CDD" id="cd13957">
    <property type="entry name" value="PT_UbiA_Cox10"/>
    <property type="match status" value="1"/>
</dbReference>
<evidence type="ECO:0000256" key="2">
    <source>
        <dbReference type="ARBA" id="ARBA00022679"/>
    </source>
</evidence>
<sequence>MWRTSINLSSKLSLNPNSLSTSSSSSTNYTFSALWTHHSRVICSAASQPSSPPSSPDRLRFGFLSVLGFSSSSTATVDAASSASSLALVRDLSDSVRHYGRCYWELSKARLRMQLSSAGHCGLILSIQIEFLYFTYISANIEGGDSITFGKLLISLISCFHTSMLVVATSGTGFVLGSGNTIDYTGLCCTCAGTMMVAASANSLNQVFEIKNDAKMKRTRQRPLPSGRISMSHSITWASTVGVAGTALLAYKVNALAAGLAASNLALYAFIYTPLKQIHPINTWVGAIVGAIPPLLGWTAASGQISPSAMILPAALYFWQLPHFMALAYLCRNDYAAGGFQMFSLYDASGRRTALVALRNCLYLVPLGFLAYNWGVASGWFCLESMLLTLAMSATAFSFFRDRTTKSARRMFHVSLLYLPVFMSGILFHRQSSDQLISGANSESTIEPEFSSETLAEDHESLDMRNNCRNSTVKPQARCSLVAYASVAPFPFLPAPSYVAPRF</sequence>
<dbReference type="Pfam" id="PF01040">
    <property type="entry name" value="UbiA"/>
    <property type="match status" value="1"/>
</dbReference>
<keyword evidence="2" id="KW-0808">Transferase</keyword>
<keyword evidence="3 8" id="KW-0812">Transmembrane</keyword>
<keyword evidence="10" id="KW-1185">Reference proteome</keyword>
<keyword evidence="4 8" id="KW-1133">Transmembrane helix</keyword>
<gene>
    <name evidence="9" type="ORF">RJ641_013382</name>
</gene>
<dbReference type="NCBIfam" id="TIGR01473">
    <property type="entry name" value="cyoE_ctaB"/>
    <property type="match status" value="1"/>
</dbReference>
<feature type="transmembrane region" description="Helical" evidence="8">
    <location>
        <begin position="284"/>
        <end position="305"/>
    </location>
</feature>
<dbReference type="GO" id="GO:0008495">
    <property type="term" value="F:protoheme IX farnesyltransferase activity"/>
    <property type="evidence" value="ECO:0007669"/>
    <property type="project" value="InterPro"/>
</dbReference>
<dbReference type="InterPro" id="IPR006369">
    <property type="entry name" value="Protohaem_IX_farnesylTrfase"/>
</dbReference>
<evidence type="ECO:0000256" key="3">
    <source>
        <dbReference type="ARBA" id="ARBA00022692"/>
    </source>
</evidence>
<feature type="transmembrane region" description="Helical" evidence="8">
    <location>
        <begin position="311"/>
        <end position="331"/>
    </location>
</feature>
<dbReference type="FunFam" id="1.10.357.140:FF:000006">
    <property type="entry name" value="Protoheme IX farnesyltransferase, mitochondrial"/>
    <property type="match status" value="1"/>
</dbReference>
<dbReference type="GO" id="GO:0005739">
    <property type="term" value="C:mitochondrion"/>
    <property type="evidence" value="ECO:0007669"/>
    <property type="project" value="TreeGrafter"/>
</dbReference>
<dbReference type="Proteomes" id="UP001370490">
    <property type="component" value="Unassembled WGS sequence"/>
</dbReference>
<dbReference type="PANTHER" id="PTHR43448:SF2">
    <property type="entry name" value="PROTOHEME IX FARNESYLTRANSFERASE, MITOCHONDRIAL"/>
    <property type="match status" value="1"/>
</dbReference>
<accession>A0AAN8WFZ2</accession>
<dbReference type="AlphaFoldDB" id="A0AAN8WFZ2"/>
<dbReference type="InterPro" id="IPR044878">
    <property type="entry name" value="UbiA_sf"/>
</dbReference>
<evidence type="ECO:0000256" key="5">
    <source>
        <dbReference type="ARBA" id="ARBA00023133"/>
    </source>
</evidence>
<evidence type="ECO:0000256" key="6">
    <source>
        <dbReference type="ARBA" id="ARBA00023136"/>
    </source>
</evidence>
<feature type="transmembrane region" description="Helical" evidence="8">
    <location>
        <begin position="378"/>
        <end position="400"/>
    </location>
</feature>
<evidence type="ECO:0000313" key="10">
    <source>
        <dbReference type="Proteomes" id="UP001370490"/>
    </source>
</evidence>
<feature type="transmembrane region" description="Helical" evidence="8">
    <location>
        <begin position="255"/>
        <end position="272"/>
    </location>
</feature>
<evidence type="ECO:0000256" key="8">
    <source>
        <dbReference type="SAM" id="Phobius"/>
    </source>
</evidence>
<feature type="transmembrane region" description="Helical" evidence="8">
    <location>
        <begin position="152"/>
        <end position="178"/>
    </location>
</feature>
<keyword evidence="5" id="KW-0350">Heme biosynthesis</keyword>
<comment type="subcellular location">
    <subcellularLocation>
        <location evidence="1">Membrane</location>
        <topology evidence="1">Multi-pass membrane protein</topology>
    </subcellularLocation>
</comment>
<name>A0AAN8WFZ2_9MAGN</name>
<evidence type="ECO:0000256" key="1">
    <source>
        <dbReference type="ARBA" id="ARBA00004141"/>
    </source>
</evidence>
<feature type="transmembrane region" description="Helical" evidence="8">
    <location>
        <begin position="229"/>
        <end position="249"/>
    </location>
</feature>
<proteinExistence type="predicted"/>
<dbReference type="Gene3D" id="1.10.357.140">
    <property type="entry name" value="UbiA prenyltransferase"/>
    <property type="match status" value="1"/>
</dbReference>
<evidence type="ECO:0000313" key="9">
    <source>
        <dbReference type="EMBL" id="KAK6945838.1"/>
    </source>
</evidence>
<organism evidence="9 10">
    <name type="scientific">Dillenia turbinata</name>
    <dbReference type="NCBI Taxonomy" id="194707"/>
    <lineage>
        <taxon>Eukaryota</taxon>
        <taxon>Viridiplantae</taxon>
        <taxon>Streptophyta</taxon>
        <taxon>Embryophyta</taxon>
        <taxon>Tracheophyta</taxon>
        <taxon>Spermatophyta</taxon>
        <taxon>Magnoliopsida</taxon>
        <taxon>eudicotyledons</taxon>
        <taxon>Gunneridae</taxon>
        <taxon>Pentapetalae</taxon>
        <taxon>Dilleniales</taxon>
        <taxon>Dilleniaceae</taxon>
        <taxon>Dillenia</taxon>
    </lineage>
</organism>
<dbReference type="GO" id="GO:0016020">
    <property type="term" value="C:membrane"/>
    <property type="evidence" value="ECO:0007669"/>
    <property type="project" value="UniProtKB-SubCell"/>
</dbReference>
<dbReference type="PANTHER" id="PTHR43448">
    <property type="entry name" value="PROTOHEME IX FARNESYLTRANSFERASE, MITOCHONDRIAL"/>
    <property type="match status" value="1"/>
</dbReference>
<reference evidence="9 10" key="1">
    <citation type="submission" date="2023-12" db="EMBL/GenBank/DDBJ databases">
        <title>A high-quality genome assembly for Dillenia turbinata (Dilleniales).</title>
        <authorList>
            <person name="Chanderbali A."/>
        </authorList>
    </citation>
    <scope>NUCLEOTIDE SEQUENCE [LARGE SCALE GENOMIC DNA]</scope>
    <source>
        <strain evidence="9">LSX21</strain>
        <tissue evidence="9">Leaf</tissue>
    </source>
</reference>
<dbReference type="EMBL" id="JBAMMX010000002">
    <property type="protein sequence ID" value="KAK6945838.1"/>
    <property type="molecule type" value="Genomic_DNA"/>
</dbReference>
<keyword evidence="6 8" id="KW-0472">Membrane</keyword>
<feature type="transmembrane region" description="Helical" evidence="8">
    <location>
        <begin position="352"/>
        <end position="372"/>
    </location>
</feature>
<dbReference type="GO" id="GO:0006784">
    <property type="term" value="P:heme A biosynthetic process"/>
    <property type="evidence" value="ECO:0007669"/>
    <property type="project" value="TreeGrafter"/>
</dbReference>
<comment type="caution">
    <text evidence="9">The sequence shown here is derived from an EMBL/GenBank/DDBJ whole genome shotgun (WGS) entry which is preliminary data.</text>
</comment>
<dbReference type="InterPro" id="IPR000537">
    <property type="entry name" value="UbiA_prenyltransferase"/>
</dbReference>